<accession>A0AAU8II44</accession>
<dbReference type="AlphaFoldDB" id="A0AAU8II44"/>
<protein>
    <submittedName>
        <fullName evidence="1">Uncharacterized protein</fullName>
    </submittedName>
</protein>
<dbReference type="RefSeq" id="WP_353948982.1">
    <property type="nucleotide sequence ID" value="NZ_CP159510.1"/>
</dbReference>
<proteinExistence type="predicted"/>
<gene>
    <name evidence="1" type="ORF">ABNN70_05345</name>
</gene>
<organism evidence="1">
    <name type="scientific">Sporolactobacillus sp. Y61</name>
    <dbReference type="NCBI Taxonomy" id="3160863"/>
    <lineage>
        <taxon>Bacteria</taxon>
        <taxon>Bacillati</taxon>
        <taxon>Bacillota</taxon>
        <taxon>Bacilli</taxon>
        <taxon>Bacillales</taxon>
        <taxon>Sporolactobacillaceae</taxon>
        <taxon>Sporolactobacillus</taxon>
    </lineage>
</organism>
<dbReference type="EMBL" id="CP159510">
    <property type="protein sequence ID" value="XCJ17897.1"/>
    <property type="molecule type" value="Genomic_DNA"/>
</dbReference>
<sequence>MEEDFENRLSGALIDAIFKSNETISSDELVKICIKLIDDYPDRRRPDDK</sequence>
<reference evidence="1" key="1">
    <citation type="submission" date="2024-06" db="EMBL/GenBank/DDBJ databases">
        <authorList>
            <person name="Fan A."/>
            <person name="Zhang F.Y."/>
            <person name="Zhang L."/>
        </authorList>
    </citation>
    <scope>NUCLEOTIDE SEQUENCE</scope>
    <source>
        <strain evidence="1">Y61</strain>
    </source>
</reference>
<evidence type="ECO:0000313" key="1">
    <source>
        <dbReference type="EMBL" id="XCJ17897.1"/>
    </source>
</evidence>
<name>A0AAU8II44_9BACL</name>